<dbReference type="PROSITE" id="PS50048">
    <property type="entry name" value="ZN2_CY6_FUNGAL_2"/>
    <property type="match status" value="1"/>
</dbReference>
<proteinExistence type="predicted"/>
<dbReference type="PROSITE" id="PS00463">
    <property type="entry name" value="ZN2_CY6_FUNGAL_1"/>
    <property type="match status" value="1"/>
</dbReference>
<organism evidence="5 6">
    <name type="scientific">Phlyctema vagabunda</name>
    <dbReference type="NCBI Taxonomy" id="108571"/>
    <lineage>
        <taxon>Eukaryota</taxon>
        <taxon>Fungi</taxon>
        <taxon>Dikarya</taxon>
        <taxon>Ascomycota</taxon>
        <taxon>Pezizomycotina</taxon>
        <taxon>Leotiomycetes</taxon>
        <taxon>Helotiales</taxon>
        <taxon>Dermateaceae</taxon>
        <taxon>Phlyctema</taxon>
    </lineage>
</organism>
<dbReference type="Gene3D" id="4.10.240.10">
    <property type="entry name" value="Zn(2)-C6 fungal-type DNA-binding domain"/>
    <property type="match status" value="1"/>
</dbReference>
<keyword evidence="6" id="KW-1185">Reference proteome</keyword>
<keyword evidence="2" id="KW-0539">Nucleus</keyword>
<dbReference type="SMART" id="SM00066">
    <property type="entry name" value="GAL4"/>
    <property type="match status" value="1"/>
</dbReference>
<evidence type="ECO:0000256" key="1">
    <source>
        <dbReference type="ARBA" id="ARBA00004123"/>
    </source>
</evidence>
<dbReference type="Pfam" id="PF11951">
    <property type="entry name" value="Fungal_trans_2"/>
    <property type="match status" value="1"/>
</dbReference>
<sequence length="699" mass="79762">MSPQQTIIQPGPDVDMSWSETTTPDYDEIEEITRQTPSRLSAPPEHRVRIMREPIKKRRRIDEIPRGSWQSRAFHEFGQPLHLRCSMDGSDGSNSSALTIVTSASSSCGDPWSASGIVGDDADDHHPGWSRNRGGREDHHDEGDDEKDNDAEDNVFLLPKMEPGEDEVNLAEMKEASVPTSPGEPRQLKRPRGRPRKYPKQTAESMAKVAKGRSKTGCKTCRKRKKKCDEAKPHCMNCEKNNVKCEGYPEMTIWKSGKEKKAEEGTAIWTQQDRPTGELIPSTARMRRVNIPTIQLKSVLHGVDTDGDRLFFHHYIYKLSCIFTVEGEQKNAFKDMMLPLAVRHQGLMHSILALAGRHIDFRSNYGVKLLQDHPNVKEVELQERSDYHKQEAMKLFLSDCESTESDQEDYVTSARFGQMICMVMDTLSNPDPRGDHRIHLKAYQRLIQERPPSDQDFLGFIKEFFDYHISMDDLIFFPELSSIDFSITTTPNPMPSIDMDFHIPKSGFRMLGVCDGLAHLFSHITSMRNEIRVNIAQNKDLVVDYQHLWRASEIDAAIRSWEPALALDDPAYPAALLYKQMAWVYLFRTIHVHATSPHERLKQTVDEGLRILSSIPASHQTQTLLLSPTFALGCAAYEESQRAQVRKSIAVIKDYMQYRNSDSALEVLEETWRLMDAGDLRGWDWQMIARGMGRDFLAT</sequence>
<feature type="compositionally biased region" description="Basic residues" evidence="3">
    <location>
        <begin position="188"/>
        <end position="199"/>
    </location>
</feature>
<accession>A0ABR4PKH9</accession>
<evidence type="ECO:0000313" key="5">
    <source>
        <dbReference type="EMBL" id="KAL3423809.1"/>
    </source>
</evidence>
<feature type="region of interest" description="Disordered" evidence="3">
    <location>
        <begin position="174"/>
        <end position="211"/>
    </location>
</feature>
<gene>
    <name evidence="5" type="ORF">PVAG01_05556</name>
</gene>
<dbReference type="EMBL" id="JBFCZG010000004">
    <property type="protein sequence ID" value="KAL3423809.1"/>
    <property type="molecule type" value="Genomic_DNA"/>
</dbReference>
<dbReference type="PANTHER" id="PTHR37534:SF38">
    <property type="entry name" value="ZN(2)-C6 FUNGAL-TYPE DOMAIN-CONTAINING PROTEIN"/>
    <property type="match status" value="1"/>
</dbReference>
<dbReference type="SUPFAM" id="SSF57701">
    <property type="entry name" value="Zn2/Cys6 DNA-binding domain"/>
    <property type="match status" value="1"/>
</dbReference>
<evidence type="ECO:0000259" key="4">
    <source>
        <dbReference type="PROSITE" id="PS50048"/>
    </source>
</evidence>
<dbReference type="Pfam" id="PF00172">
    <property type="entry name" value="Zn_clus"/>
    <property type="match status" value="1"/>
</dbReference>
<name>A0ABR4PKH9_9HELO</name>
<dbReference type="InterPro" id="IPR021858">
    <property type="entry name" value="Fun_TF"/>
</dbReference>
<protein>
    <submittedName>
        <fullName evidence="5">C6 transcription factor</fullName>
    </submittedName>
</protein>
<feature type="compositionally biased region" description="Acidic residues" evidence="3">
    <location>
        <begin position="143"/>
        <end position="152"/>
    </location>
</feature>
<feature type="region of interest" description="Disordered" evidence="3">
    <location>
        <begin position="106"/>
        <end position="152"/>
    </location>
</feature>
<reference evidence="5 6" key="1">
    <citation type="submission" date="2024-06" db="EMBL/GenBank/DDBJ databases">
        <title>Complete genome of Phlyctema vagabunda strain 19-DSS-EL-015.</title>
        <authorList>
            <person name="Fiorenzani C."/>
        </authorList>
    </citation>
    <scope>NUCLEOTIDE SEQUENCE [LARGE SCALE GENOMIC DNA]</scope>
    <source>
        <strain evidence="5 6">19-DSS-EL-015</strain>
    </source>
</reference>
<dbReference type="InterPro" id="IPR001138">
    <property type="entry name" value="Zn2Cys6_DnaBD"/>
</dbReference>
<feature type="region of interest" description="Disordered" evidence="3">
    <location>
        <begin position="1"/>
        <end position="21"/>
    </location>
</feature>
<feature type="domain" description="Zn(2)-C6 fungal-type" evidence="4">
    <location>
        <begin position="217"/>
        <end position="245"/>
    </location>
</feature>
<evidence type="ECO:0000256" key="3">
    <source>
        <dbReference type="SAM" id="MobiDB-lite"/>
    </source>
</evidence>
<evidence type="ECO:0000313" key="6">
    <source>
        <dbReference type="Proteomes" id="UP001629113"/>
    </source>
</evidence>
<comment type="subcellular location">
    <subcellularLocation>
        <location evidence="1">Nucleus</location>
    </subcellularLocation>
</comment>
<dbReference type="InterPro" id="IPR036864">
    <property type="entry name" value="Zn2-C6_fun-type_DNA-bd_sf"/>
</dbReference>
<dbReference type="PANTHER" id="PTHR37534">
    <property type="entry name" value="TRANSCRIPTIONAL ACTIVATOR PROTEIN UGA3"/>
    <property type="match status" value="1"/>
</dbReference>
<evidence type="ECO:0000256" key="2">
    <source>
        <dbReference type="ARBA" id="ARBA00023242"/>
    </source>
</evidence>
<dbReference type="Proteomes" id="UP001629113">
    <property type="component" value="Unassembled WGS sequence"/>
</dbReference>
<comment type="caution">
    <text evidence="5">The sequence shown here is derived from an EMBL/GenBank/DDBJ whole genome shotgun (WGS) entry which is preliminary data.</text>
</comment>